<reference evidence="1 2" key="1">
    <citation type="submission" date="2017-02" db="EMBL/GenBank/DDBJ databases">
        <title>The new phylogeny of genus Mycobacterium.</title>
        <authorList>
            <person name="Tortoli E."/>
            <person name="Trovato A."/>
            <person name="Cirillo D.M."/>
        </authorList>
    </citation>
    <scope>NUCLEOTIDE SEQUENCE [LARGE SCALE GENOMIC DNA]</scope>
    <source>
        <strain evidence="1 2">CCUG 56329</strain>
    </source>
</reference>
<evidence type="ECO:0000313" key="2">
    <source>
        <dbReference type="Proteomes" id="UP000192847"/>
    </source>
</evidence>
<protein>
    <submittedName>
        <fullName evidence="1">Uncharacterized protein</fullName>
    </submittedName>
</protein>
<dbReference type="EMBL" id="MVIL01001039">
    <property type="protein sequence ID" value="ORB74342.1"/>
    <property type="molecule type" value="Genomic_DNA"/>
</dbReference>
<gene>
    <name evidence="1" type="ORF">BST46_30895</name>
</gene>
<keyword evidence="2" id="KW-1185">Reference proteome</keyword>
<accession>A0ABX3TBX4</accession>
<evidence type="ECO:0000313" key="1">
    <source>
        <dbReference type="EMBL" id="ORB74342.1"/>
    </source>
</evidence>
<dbReference type="Proteomes" id="UP000192847">
    <property type="component" value="Unassembled WGS sequence"/>
</dbReference>
<comment type="caution">
    <text evidence="1">The sequence shown here is derived from an EMBL/GenBank/DDBJ whole genome shotgun (WGS) entry which is preliminary data.</text>
</comment>
<proteinExistence type="predicted"/>
<name>A0ABX3TBX4_9MYCO</name>
<sequence length="71" mass="7757">MAGHGSEADVSLFSIISDSFLVDGIGTPCRQLEFPRDGWAKGIFIIHHRPCGSRTGVPKHQLLQIINAIDE</sequence>
<organism evidence="1 2">
    <name type="scientific">Mycobacterium timonense</name>
    <dbReference type="NCBI Taxonomy" id="701043"/>
    <lineage>
        <taxon>Bacteria</taxon>
        <taxon>Bacillati</taxon>
        <taxon>Actinomycetota</taxon>
        <taxon>Actinomycetes</taxon>
        <taxon>Mycobacteriales</taxon>
        <taxon>Mycobacteriaceae</taxon>
        <taxon>Mycobacterium</taxon>
        <taxon>Mycobacterium avium complex (MAC)</taxon>
    </lineage>
</organism>